<evidence type="ECO:0000313" key="3">
    <source>
        <dbReference type="Proteomes" id="UP000248314"/>
    </source>
</evidence>
<gene>
    <name evidence="2" type="ORF">EJ73_01424</name>
</gene>
<organism evidence="2 3">
    <name type="scientific">Hoylesella shahii DSM 15611 = JCM 12083</name>
    <dbReference type="NCBI Taxonomy" id="1122991"/>
    <lineage>
        <taxon>Bacteria</taxon>
        <taxon>Pseudomonadati</taxon>
        <taxon>Bacteroidota</taxon>
        <taxon>Bacteroidia</taxon>
        <taxon>Bacteroidales</taxon>
        <taxon>Prevotellaceae</taxon>
        <taxon>Hoylesella</taxon>
    </lineage>
</organism>
<feature type="compositionally biased region" description="Polar residues" evidence="1">
    <location>
        <begin position="64"/>
        <end position="80"/>
    </location>
</feature>
<sequence>MLGNNTNTITLETWWSNGRFGFKLFSLFLVRLLFACRSVAKHILGIAPNVLKDNTANEPDKTQRINTSNEAIRGKTSYSL</sequence>
<feature type="region of interest" description="Disordered" evidence="1">
    <location>
        <begin position="55"/>
        <end position="80"/>
    </location>
</feature>
<reference evidence="2 3" key="1">
    <citation type="submission" date="2018-05" db="EMBL/GenBank/DDBJ databases">
        <title>Genomic Encyclopedia of Type Strains, Phase I: the one thousand microbial genomes (KMG-I) project.</title>
        <authorList>
            <person name="Kyrpides N."/>
        </authorList>
    </citation>
    <scope>NUCLEOTIDE SEQUENCE [LARGE SCALE GENOMIC DNA]</scope>
    <source>
        <strain evidence="2 3">DSM 15611</strain>
    </source>
</reference>
<protein>
    <submittedName>
        <fullName evidence="2">Uncharacterized protein</fullName>
    </submittedName>
</protein>
<dbReference type="Proteomes" id="UP000248314">
    <property type="component" value="Unassembled WGS sequence"/>
</dbReference>
<dbReference type="STRING" id="1122991.GCA_000613445_02146"/>
<proteinExistence type="predicted"/>
<accession>A0A318I373</accession>
<name>A0A318I373_9BACT</name>
<evidence type="ECO:0000313" key="2">
    <source>
        <dbReference type="EMBL" id="PXX22027.1"/>
    </source>
</evidence>
<dbReference type="AlphaFoldDB" id="A0A318I373"/>
<comment type="caution">
    <text evidence="2">The sequence shown here is derived from an EMBL/GenBank/DDBJ whole genome shotgun (WGS) entry which is preliminary data.</text>
</comment>
<dbReference type="EMBL" id="QJJX01000014">
    <property type="protein sequence ID" value="PXX22027.1"/>
    <property type="molecule type" value="Genomic_DNA"/>
</dbReference>
<evidence type="ECO:0000256" key="1">
    <source>
        <dbReference type="SAM" id="MobiDB-lite"/>
    </source>
</evidence>
<keyword evidence="3" id="KW-1185">Reference proteome</keyword>